<keyword evidence="2" id="KW-1185">Reference proteome</keyword>
<dbReference type="EMBL" id="JAUCGQ010000001">
    <property type="protein sequence ID" value="MDM7854105.1"/>
    <property type="molecule type" value="Genomic_DNA"/>
</dbReference>
<sequence length="289" mass="31850">MTLIVAYLDKDYAVIASDRRITWNLGGARSQYEDVENKALLLCGHLLVGYTGFARFDGLRTDEFIVRVLTGLPVSEYLATIARITEQRIRNMRRLKVKQRGHAYLAVGFLNNLEDPEVLVPVAFSISNALGPTGRWQPQNDFRVERYPLGDHPFLLRTVPPGHDELATKYRKWVAHYRKARPGRMRGILDLMVRLIREAASTNDAISPDVSVAVLPKVAVGSGEFGVGLVREPIVEVSAFSLVQSEGDVVSMYGPATVCPAFASYGAETHFGASADQFGRPRPSAGPPP</sequence>
<name>A0ABT7SD53_9CELL</name>
<dbReference type="RefSeq" id="WP_289453707.1">
    <property type="nucleotide sequence ID" value="NZ_JAUCGQ010000001.1"/>
</dbReference>
<evidence type="ECO:0000313" key="2">
    <source>
        <dbReference type="Proteomes" id="UP001529338"/>
    </source>
</evidence>
<comment type="caution">
    <text evidence="1">The sequence shown here is derived from an EMBL/GenBank/DDBJ whole genome shotgun (WGS) entry which is preliminary data.</text>
</comment>
<dbReference type="Proteomes" id="UP001529338">
    <property type="component" value="Unassembled WGS sequence"/>
</dbReference>
<proteinExistence type="predicted"/>
<gene>
    <name evidence="1" type="ORF">QRT04_04100</name>
</gene>
<reference evidence="1 2" key="1">
    <citation type="submission" date="2023-06" db="EMBL/GenBank/DDBJ databases">
        <title>Cellulomonas sp. MW4 Whole genome sequence.</title>
        <authorList>
            <person name="Park S."/>
        </authorList>
    </citation>
    <scope>NUCLEOTIDE SEQUENCE [LARGE SCALE GENOMIC DNA]</scope>
    <source>
        <strain evidence="1 2">MW4</strain>
    </source>
</reference>
<evidence type="ECO:0000313" key="1">
    <source>
        <dbReference type="EMBL" id="MDM7854105.1"/>
    </source>
</evidence>
<accession>A0ABT7SD53</accession>
<organism evidence="1 2">
    <name type="scientific">Cellulomonas alba</name>
    <dbReference type="NCBI Taxonomy" id="3053467"/>
    <lineage>
        <taxon>Bacteria</taxon>
        <taxon>Bacillati</taxon>
        <taxon>Actinomycetota</taxon>
        <taxon>Actinomycetes</taxon>
        <taxon>Micrococcales</taxon>
        <taxon>Cellulomonadaceae</taxon>
        <taxon>Cellulomonas</taxon>
    </lineage>
</organism>
<protein>
    <submittedName>
        <fullName evidence="1">Uncharacterized protein</fullName>
    </submittedName>
</protein>